<evidence type="ECO:0000256" key="2">
    <source>
        <dbReference type="SAM" id="SignalP"/>
    </source>
</evidence>
<dbReference type="Pfam" id="PF00797">
    <property type="entry name" value="Acetyltransf_2"/>
    <property type="match status" value="1"/>
</dbReference>
<proteinExistence type="inferred from homology"/>
<sequence>MKKWWIPVAALSVAVAPVVARTPKPQVANPDGVQTLDDAVTVCRNSGLTGWDLVEFAQRLVHRKFTRYSILSVWEPPALAFRNSRGYCNQYNTALWWLLRELGFDAERVFATRVRQDINPWWRMGHMWVRVTIDGLTLDVCAGRPDNRPGRVSFTPVTDVMPFHAWTYVNTNNGMILFTIVNVWRSLLTRQPLPRWMEREFGSTVREQG</sequence>
<dbReference type="Gene3D" id="3.30.2140.20">
    <property type="match status" value="1"/>
</dbReference>
<organism evidence="3 4">
    <name type="scientific">Ammonicoccus fulvus</name>
    <dbReference type="NCBI Taxonomy" id="3138240"/>
    <lineage>
        <taxon>Bacteria</taxon>
        <taxon>Bacillati</taxon>
        <taxon>Actinomycetota</taxon>
        <taxon>Actinomycetes</taxon>
        <taxon>Propionibacteriales</taxon>
        <taxon>Propionibacteriaceae</taxon>
        <taxon>Ammonicoccus</taxon>
    </lineage>
</organism>
<feature type="chain" id="PRO_5047314918" evidence="2">
    <location>
        <begin position="21"/>
        <end position="209"/>
    </location>
</feature>
<accession>A0ABZ3FTW0</accession>
<feature type="signal peptide" evidence="2">
    <location>
        <begin position="1"/>
        <end position="20"/>
    </location>
</feature>
<evidence type="ECO:0000313" key="4">
    <source>
        <dbReference type="Proteomes" id="UP001442841"/>
    </source>
</evidence>
<protein>
    <submittedName>
        <fullName evidence="3">Arylamine N-acetyltransferase</fullName>
    </submittedName>
</protein>
<dbReference type="RefSeq" id="WP_425310262.1">
    <property type="nucleotide sequence ID" value="NZ_CP154795.1"/>
</dbReference>
<comment type="similarity">
    <text evidence="1">Belongs to the arylamine N-acetyltransferase family.</text>
</comment>
<keyword evidence="4" id="KW-1185">Reference proteome</keyword>
<dbReference type="SUPFAM" id="SSF54001">
    <property type="entry name" value="Cysteine proteinases"/>
    <property type="match status" value="1"/>
</dbReference>
<dbReference type="Proteomes" id="UP001442841">
    <property type="component" value="Chromosome"/>
</dbReference>
<dbReference type="InterPro" id="IPR053710">
    <property type="entry name" value="Arylamine_NAT_domain_sf"/>
</dbReference>
<evidence type="ECO:0000313" key="3">
    <source>
        <dbReference type="EMBL" id="XAN08832.1"/>
    </source>
</evidence>
<keyword evidence="2" id="KW-0732">Signal</keyword>
<reference evidence="3 4" key="1">
    <citation type="submission" date="2024-04" db="EMBL/GenBank/DDBJ databases">
        <title>Isolation of an actinomycete strain from pig manure.</title>
        <authorList>
            <person name="Gong T."/>
            <person name="Yu Z."/>
            <person name="An M."/>
            <person name="Wei C."/>
            <person name="Yang W."/>
            <person name="Liu L."/>
        </authorList>
    </citation>
    <scope>NUCLEOTIDE SEQUENCE [LARGE SCALE GENOMIC DNA]</scope>
    <source>
        <strain evidence="3 4">ZF39</strain>
    </source>
</reference>
<name>A0ABZ3FTW0_9ACTN</name>
<evidence type="ECO:0000256" key="1">
    <source>
        <dbReference type="ARBA" id="ARBA00006547"/>
    </source>
</evidence>
<dbReference type="InterPro" id="IPR038765">
    <property type="entry name" value="Papain-like_cys_pep_sf"/>
</dbReference>
<dbReference type="EMBL" id="CP154795">
    <property type="protein sequence ID" value="XAN08832.1"/>
    <property type="molecule type" value="Genomic_DNA"/>
</dbReference>
<gene>
    <name evidence="3" type="ORF">AADG42_16460</name>
</gene>
<dbReference type="InterPro" id="IPR001447">
    <property type="entry name" value="Arylamine_N-AcTrfase"/>
</dbReference>